<name>A0A1N6KWY9_9BURK</name>
<gene>
    <name evidence="2" type="ORF">SAMN05444165_5046</name>
</gene>
<reference evidence="2 3" key="1">
    <citation type="submission" date="2016-11" db="EMBL/GenBank/DDBJ databases">
        <authorList>
            <person name="Jaros S."/>
            <person name="Januszkiewicz K."/>
            <person name="Wedrychowicz H."/>
        </authorList>
    </citation>
    <scope>NUCLEOTIDE SEQUENCE [LARGE SCALE GENOMIC DNA]</scope>
    <source>
        <strain evidence="2 3">GAS95</strain>
    </source>
</reference>
<dbReference type="EMBL" id="FSRU01000002">
    <property type="protein sequence ID" value="SIO60916.1"/>
    <property type="molecule type" value="Genomic_DNA"/>
</dbReference>
<evidence type="ECO:0000313" key="2">
    <source>
        <dbReference type="EMBL" id="SIO60916.1"/>
    </source>
</evidence>
<feature type="signal peptide" evidence="1">
    <location>
        <begin position="1"/>
        <end position="47"/>
    </location>
</feature>
<keyword evidence="3" id="KW-1185">Reference proteome</keyword>
<dbReference type="AlphaFoldDB" id="A0A1N6KWY9"/>
<evidence type="ECO:0000256" key="1">
    <source>
        <dbReference type="SAM" id="SignalP"/>
    </source>
</evidence>
<accession>A0A1N6KWY9</accession>
<protein>
    <submittedName>
        <fullName evidence="2">Uncharacterized protein</fullName>
    </submittedName>
</protein>
<feature type="chain" id="PRO_5012275065" evidence="1">
    <location>
        <begin position="48"/>
        <end position="575"/>
    </location>
</feature>
<dbReference type="RefSeq" id="WP_253190206.1">
    <property type="nucleotide sequence ID" value="NZ_FSRU01000002.1"/>
</dbReference>
<evidence type="ECO:0000313" key="3">
    <source>
        <dbReference type="Proteomes" id="UP000185151"/>
    </source>
</evidence>
<proteinExistence type="predicted"/>
<organism evidence="2 3">
    <name type="scientific">Paraburkholderia phenazinium</name>
    <dbReference type="NCBI Taxonomy" id="60549"/>
    <lineage>
        <taxon>Bacteria</taxon>
        <taxon>Pseudomonadati</taxon>
        <taxon>Pseudomonadota</taxon>
        <taxon>Betaproteobacteria</taxon>
        <taxon>Burkholderiales</taxon>
        <taxon>Burkholderiaceae</taxon>
        <taxon>Paraburkholderia</taxon>
    </lineage>
</organism>
<keyword evidence="1" id="KW-0732">Signal</keyword>
<dbReference type="Proteomes" id="UP000185151">
    <property type="component" value="Unassembled WGS sequence"/>
</dbReference>
<sequence length="575" mass="59496">MQTATGACAPSRFNSPLTSRLTARAALKARTPLLALTLFAASVSAYAQQFPFEGESPFFPGLLVVSRSVYDNLSGNVQPGTILPPNCANTTGGCSAATGATNDGTYPYVWNNVLYDANFGVTSRIYLDQLTPSGAIVSSLEVPNSLHQGNAQGQLVTSFSSKSELALHLSTDGRYLSFVGYVAPVNALDVSNANTPGVVDPTNPDGQNFYRGIALVDRAGHFRFTETNAYSGDNGRAAILNPGNGHDGVFYTTGNAGNGANPQPNGIIVGTGAQIVDPSKQPEAQQNPGTPTPLGSFSVTELGAKADKIGKDDNFRGITIYNNVLYYTKGSGSNGVNTVYFLDTTGTACPSGTGVPAANATLPTTALAYTAATLQTSGLPSNMCILAGFPSTPNKSATTLAYPFGLWFANATTLYVADEGDGYTGGSDLFTHAAAQTGAGLQKWIYNATAKKWTLAYTLQAGLNLGTQYTVPGYPTGSNPATGLPWAPATDGLRSLTGRVEGDGTVTLWAITSTVSGDGDIGADPNRLVVTRDLLKNTTAAAAAGEKFVTLRGAGFGEVLRGVSFAPGTDTNGRF</sequence>